<proteinExistence type="predicted"/>
<keyword evidence="3" id="KW-1185">Reference proteome</keyword>
<evidence type="ECO:0000313" key="3">
    <source>
        <dbReference type="Proteomes" id="UP001597327"/>
    </source>
</evidence>
<gene>
    <name evidence="2" type="ORF">ACFSC7_13875</name>
</gene>
<feature type="region of interest" description="Disordered" evidence="1">
    <location>
        <begin position="1"/>
        <end position="29"/>
    </location>
</feature>
<evidence type="ECO:0000256" key="1">
    <source>
        <dbReference type="SAM" id="MobiDB-lite"/>
    </source>
</evidence>
<evidence type="ECO:0000313" key="2">
    <source>
        <dbReference type="EMBL" id="MFD1696611.1"/>
    </source>
</evidence>
<evidence type="ECO:0008006" key="4">
    <source>
        <dbReference type="Google" id="ProtNLM"/>
    </source>
</evidence>
<dbReference type="RefSeq" id="WP_208998759.1">
    <property type="nucleotide sequence ID" value="NZ_JBHUFA010000004.1"/>
</dbReference>
<sequence>MKTKNGPARGKGSKAGSQEVPNPGVPTPAQARWLQMGLSQAGGKLPLFDTSGAAISPRTVRACIAAGWAEPWFFNPIKPDWLVCKLTEQGRTAVAALE</sequence>
<accession>A0ABW4JYL6</accession>
<protein>
    <recommendedName>
        <fullName evidence="4">Outer-membrane lipoprotein LolB</fullName>
    </recommendedName>
</protein>
<dbReference type="Proteomes" id="UP001597327">
    <property type="component" value="Unassembled WGS sequence"/>
</dbReference>
<reference evidence="3" key="1">
    <citation type="journal article" date="2019" name="Int. J. Syst. Evol. Microbiol.">
        <title>The Global Catalogue of Microorganisms (GCM) 10K type strain sequencing project: providing services to taxonomists for standard genome sequencing and annotation.</title>
        <authorList>
            <consortium name="The Broad Institute Genomics Platform"/>
            <consortium name="The Broad Institute Genome Sequencing Center for Infectious Disease"/>
            <person name="Wu L."/>
            <person name="Ma J."/>
        </authorList>
    </citation>
    <scope>NUCLEOTIDE SEQUENCE [LARGE SCALE GENOMIC DNA]</scope>
    <source>
        <strain evidence="3">JCM 3369</strain>
    </source>
</reference>
<organism evidence="2 3">
    <name type="scientific">Roseibium aestuarii</name>
    <dbReference type="NCBI Taxonomy" id="2600299"/>
    <lineage>
        <taxon>Bacteria</taxon>
        <taxon>Pseudomonadati</taxon>
        <taxon>Pseudomonadota</taxon>
        <taxon>Alphaproteobacteria</taxon>
        <taxon>Hyphomicrobiales</taxon>
        <taxon>Stappiaceae</taxon>
        <taxon>Roseibium</taxon>
    </lineage>
</organism>
<name>A0ABW4JYL6_9HYPH</name>
<comment type="caution">
    <text evidence="2">The sequence shown here is derived from an EMBL/GenBank/DDBJ whole genome shotgun (WGS) entry which is preliminary data.</text>
</comment>
<dbReference type="EMBL" id="JBHUFA010000004">
    <property type="protein sequence ID" value="MFD1696611.1"/>
    <property type="molecule type" value="Genomic_DNA"/>
</dbReference>